<evidence type="ECO:0000256" key="1">
    <source>
        <dbReference type="ARBA" id="ARBA00007734"/>
    </source>
</evidence>
<dbReference type="PROSITE" id="PS00922">
    <property type="entry name" value="TRANSGLYCOSYLASE"/>
    <property type="match status" value="1"/>
</dbReference>
<dbReference type="Pfam" id="PF01476">
    <property type="entry name" value="LysM"/>
    <property type="match status" value="3"/>
</dbReference>
<dbReference type="Proteomes" id="UP000566995">
    <property type="component" value="Unassembled WGS sequence"/>
</dbReference>
<evidence type="ECO:0000313" key="3">
    <source>
        <dbReference type="EMBL" id="MBB4864533.1"/>
    </source>
</evidence>
<evidence type="ECO:0000313" key="4">
    <source>
        <dbReference type="Proteomes" id="UP000566995"/>
    </source>
</evidence>
<comment type="similarity">
    <text evidence="1">Belongs to the transglycosylase Slt family.</text>
</comment>
<dbReference type="InterPro" id="IPR036779">
    <property type="entry name" value="LysM_dom_sf"/>
</dbReference>
<dbReference type="AlphaFoldDB" id="A0A7W7P163"/>
<dbReference type="SUPFAM" id="SSF53955">
    <property type="entry name" value="Lysozyme-like"/>
    <property type="match status" value="1"/>
</dbReference>
<feature type="domain" description="LysM" evidence="2">
    <location>
        <begin position="423"/>
        <end position="466"/>
    </location>
</feature>
<dbReference type="InterPro" id="IPR023346">
    <property type="entry name" value="Lysozyme-like_dom_sf"/>
</dbReference>
<dbReference type="InterPro" id="IPR018392">
    <property type="entry name" value="LysM"/>
</dbReference>
<dbReference type="PANTHER" id="PTHR33734">
    <property type="entry name" value="LYSM DOMAIN-CONTAINING GPI-ANCHORED PROTEIN 2"/>
    <property type="match status" value="1"/>
</dbReference>
<dbReference type="InterPro" id="IPR010511">
    <property type="entry name" value="MltD_lipid-attach"/>
</dbReference>
<dbReference type="RefSeq" id="WP_184590922.1">
    <property type="nucleotide sequence ID" value="NZ_JACHLI010000012.1"/>
</dbReference>
<feature type="domain" description="LysM" evidence="2">
    <location>
        <begin position="346"/>
        <end position="389"/>
    </location>
</feature>
<dbReference type="SMART" id="SM00257">
    <property type="entry name" value="LysM"/>
    <property type="match status" value="3"/>
</dbReference>
<dbReference type="Pfam" id="PF06474">
    <property type="entry name" value="LPAM_MltD"/>
    <property type="match status" value="1"/>
</dbReference>
<reference evidence="3 4" key="1">
    <citation type="submission" date="2020-08" db="EMBL/GenBank/DDBJ databases">
        <title>Functional genomics of gut bacteria from endangered species of beetles.</title>
        <authorList>
            <person name="Carlos-Shanley C."/>
        </authorList>
    </citation>
    <scope>NUCLEOTIDE SEQUENCE [LARGE SCALE GENOMIC DNA]</scope>
    <source>
        <strain evidence="3 4">S00179</strain>
    </source>
</reference>
<evidence type="ECO:0000259" key="2">
    <source>
        <dbReference type="PROSITE" id="PS51782"/>
    </source>
</evidence>
<dbReference type="GO" id="GO:0000270">
    <property type="term" value="P:peptidoglycan metabolic process"/>
    <property type="evidence" value="ECO:0007669"/>
    <property type="project" value="InterPro"/>
</dbReference>
<dbReference type="PROSITE" id="PS51782">
    <property type="entry name" value="LYSM"/>
    <property type="match status" value="3"/>
</dbReference>
<dbReference type="PANTHER" id="PTHR33734:SF22">
    <property type="entry name" value="MEMBRANE-BOUND LYTIC MUREIN TRANSGLYCOSYLASE D"/>
    <property type="match status" value="1"/>
</dbReference>
<accession>A0A7W7P163</accession>
<dbReference type="CDD" id="cd16894">
    <property type="entry name" value="MltD-like"/>
    <property type="match status" value="1"/>
</dbReference>
<dbReference type="InterPro" id="IPR008258">
    <property type="entry name" value="Transglycosylase_SLT_dom_1"/>
</dbReference>
<gene>
    <name evidence="3" type="ORF">HNP46_003398</name>
</gene>
<dbReference type="PROSITE" id="PS51257">
    <property type="entry name" value="PROKAR_LIPOPROTEIN"/>
    <property type="match status" value="1"/>
</dbReference>
<dbReference type="Pfam" id="PF01464">
    <property type="entry name" value="SLT"/>
    <property type="match status" value="1"/>
</dbReference>
<dbReference type="CDD" id="cd00118">
    <property type="entry name" value="LysM"/>
    <property type="match status" value="3"/>
</dbReference>
<dbReference type="Gene3D" id="3.10.350.10">
    <property type="entry name" value="LysM domain"/>
    <property type="match status" value="3"/>
</dbReference>
<dbReference type="InterPro" id="IPR000189">
    <property type="entry name" value="Transglyc_AS"/>
</dbReference>
<sequence length="539" mass="59673">MSPKTSKTSDLDALARAIRVSIVLLAAGLAGCQSTPQESSSSPVRSASRAVDVQFNPAWTQAQNDIWERMRGGFQLQDQLNTNPRIERQRLWFMSNQSFLENASERGAPYMHYVVERLEERDMPLELALLPVIESSYNPMAVSRAQAVGLWQFIPSTGTHFNLRQTNFYDGRRDITASTNAALTYLSRLHDMFNGDWLLALAAYNAGEGTVSRAIERNERLGLPTDYWNLPLPQETQDYVPKLLALSQLVNAPTIYGINLSPIANQPYFTSIRVKPGLDLSQVAAVADLDEDELYQLNPAFKRKVTLDGPHHLLVPLAKADSLKAGVANLEPVQIKPVIVASSRGSQYRVRKGDSLHSIAQRYRLSVAELKAANRLSANRLRNGQTLVIPGQPGRPTIEPESPRQLAQVESSRTTASTRVATRSYTVKNGDTLWNIAKKNGVEVADLKRWNGLDSHGVKPGQTLKLQSAAATQLAAASSKGKAKPDAATYYKVKQGDSMYTIAKRFNVEMQHIKRWNPRSAQALKPGQTLTLYLNTASR</sequence>
<comment type="caution">
    <text evidence="3">The sequence shown here is derived from an EMBL/GenBank/DDBJ whole genome shotgun (WGS) entry which is preliminary data.</text>
</comment>
<dbReference type="Gene3D" id="1.10.530.10">
    <property type="match status" value="1"/>
</dbReference>
<protein>
    <submittedName>
        <fullName evidence="3">Membrane-bound lytic murein transglycosylase D</fullName>
    </submittedName>
</protein>
<name>A0A7W7P163_PSENT</name>
<dbReference type="FunFam" id="3.10.350.10:FF:000012">
    <property type="entry name" value="Membrane-bound lytic murein transglycosylase D"/>
    <property type="match status" value="1"/>
</dbReference>
<organism evidence="3 4">
    <name type="scientific">Pseudomonas nitroreducens</name>
    <dbReference type="NCBI Taxonomy" id="46680"/>
    <lineage>
        <taxon>Bacteria</taxon>
        <taxon>Pseudomonadati</taxon>
        <taxon>Pseudomonadota</taxon>
        <taxon>Gammaproteobacteria</taxon>
        <taxon>Pseudomonadales</taxon>
        <taxon>Pseudomonadaceae</taxon>
        <taxon>Pseudomonas</taxon>
    </lineage>
</organism>
<dbReference type="EMBL" id="JACHLI010000012">
    <property type="protein sequence ID" value="MBB4864533.1"/>
    <property type="molecule type" value="Genomic_DNA"/>
</dbReference>
<dbReference type="GO" id="GO:0008932">
    <property type="term" value="F:lytic endotransglycosylase activity"/>
    <property type="evidence" value="ECO:0007669"/>
    <property type="project" value="TreeGrafter"/>
</dbReference>
<dbReference type="FunFam" id="1.10.530.10:FF:000004">
    <property type="entry name" value="Membrane-bound lytic murein transglycosylase D"/>
    <property type="match status" value="1"/>
</dbReference>
<dbReference type="SUPFAM" id="SSF54106">
    <property type="entry name" value="LysM domain"/>
    <property type="match status" value="3"/>
</dbReference>
<dbReference type="GO" id="GO:0016020">
    <property type="term" value="C:membrane"/>
    <property type="evidence" value="ECO:0007669"/>
    <property type="project" value="InterPro"/>
</dbReference>
<feature type="domain" description="LysM" evidence="2">
    <location>
        <begin position="489"/>
        <end position="532"/>
    </location>
</feature>
<proteinExistence type="inferred from homology"/>